<dbReference type="Gene3D" id="3.30.930.10">
    <property type="entry name" value="Bira Bifunctional Protein, Domain 2"/>
    <property type="match status" value="1"/>
</dbReference>
<feature type="domain" description="B5" evidence="19">
    <location>
        <begin position="401"/>
        <end position="477"/>
    </location>
</feature>
<dbReference type="SUPFAM" id="SSF46955">
    <property type="entry name" value="Putative DNA-binding domain"/>
    <property type="match status" value="1"/>
</dbReference>
<evidence type="ECO:0000259" key="17">
    <source>
        <dbReference type="PROSITE" id="PS50886"/>
    </source>
</evidence>
<dbReference type="InterPro" id="IPR002547">
    <property type="entry name" value="tRNA-bd_dom"/>
</dbReference>
<keyword evidence="11 16" id="KW-0694">RNA-binding</keyword>
<evidence type="ECO:0000256" key="4">
    <source>
        <dbReference type="ARBA" id="ARBA00022490"/>
    </source>
</evidence>
<feature type="binding site" evidence="15">
    <location>
        <position position="465"/>
    </location>
    <ligand>
        <name>Mg(2+)</name>
        <dbReference type="ChEBI" id="CHEBI:18420"/>
        <note>shared with alpha subunit</note>
    </ligand>
</feature>
<dbReference type="CDD" id="cd00769">
    <property type="entry name" value="PheRS_beta_core"/>
    <property type="match status" value="1"/>
</dbReference>
<dbReference type="GO" id="GO:0009328">
    <property type="term" value="C:phenylalanine-tRNA ligase complex"/>
    <property type="evidence" value="ECO:0007669"/>
    <property type="project" value="TreeGrafter"/>
</dbReference>
<dbReference type="Pfam" id="PF03484">
    <property type="entry name" value="B5"/>
    <property type="match status" value="1"/>
</dbReference>
<dbReference type="FunFam" id="3.30.930.10:FF:000022">
    <property type="entry name" value="Phenylalanine--tRNA ligase beta subunit"/>
    <property type="match status" value="1"/>
</dbReference>
<feature type="binding site" evidence="15">
    <location>
        <position position="464"/>
    </location>
    <ligand>
        <name>Mg(2+)</name>
        <dbReference type="ChEBI" id="CHEBI:18420"/>
        <note>shared with alpha subunit</note>
    </ligand>
</feature>
<dbReference type="SMART" id="SM00873">
    <property type="entry name" value="B3_4"/>
    <property type="match status" value="1"/>
</dbReference>
<dbReference type="PROSITE" id="PS51483">
    <property type="entry name" value="B5"/>
    <property type="match status" value="1"/>
</dbReference>
<dbReference type="InterPro" id="IPR045060">
    <property type="entry name" value="Phe-tRNA-ligase_IIc_bsu"/>
</dbReference>
<dbReference type="SMART" id="SM00874">
    <property type="entry name" value="B5"/>
    <property type="match status" value="1"/>
</dbReference>
<feature type="binding site" evidence="15">
    <location>
        <position position="461"/>
    </location>
    <ligand>
        <name>Mg(2+)</name>
        <dbReference type="ChEBI" id="CHEBI:18420"/>
        <note>shared with alpha subunit</note>
    </ligand>
</feature>
<dbReference type="RefSeq" id="WP_135061148.1">
    <property type="nucleotide sequence ID" value="NZ_CP038254.1"/>
</dbReference>
<comment type="subunit">
    <text evidence="3 15">Tetramer of two alpha and two beta subunits.</text>
</comment>
<keyword evidence="5 16" id="KW-0820">tRNA-binding</keyword>
<keyword evidence="13 15" id="KW-0030">Aminoacyl-tRNA synthetase</keyword>
<evidence type="ECO:0000256" key="1">
    <source>
        <dbReference type="ARBA" id="ARBA00004496"/>
    </source>
</evidence>
<dbReference type="InterPro" id="IPR036690">
    <property type="entry name" value="Fdx_antiC-bd_sf"/>
</dbReference>
<evidence type="ECO:0000256" key="5">
    <source>
        <dbReference type="ARBA" id="ARBA00022555"/>
    </source>
</evidence>
<dbReference type="Pfam" id="PF01588">
    <property type="entry name" value="tRNA_bind"/>
    <property type="match status" value="1"/>
</dbReference>
<name>A0AAX1EIT9_9GAMM</name>
<dbReference type="Gene3D" id="3.50.40.10">
    <property type="entry name" value="Phenylalanyl-trna Synthetase, Chain B, domain 3"/>
    <property type="match status" value="1"/>
</dbReference>
<dbReference type="Pfam" id="PF03483">
    <property type="entry name" value="B3_4"/>
    <property type="match status" value="1"/>
</dbReference>
<feature type="binding site" evidence="15">
    <location>
        <position position="455"/>
    </location>
    <ligand>
        <name>Mg(2+)</name>
        <dbReference type="ChEBI" id="CHEBI:18420"/>
        <note>shared with alpha subunit</note>
    </ligand>
</feature>
<comment type="catalytic activity">
    <reaction evidence="14 15">
        <text>tRNA(Phe) + L-phenylalanine + ATP = L-phenylalanyl-tRNA(Phe) + AMP + diphosphate + H(+)</text>
        <dbReference type="Rhea" id="RHEA:19413"/>
        <dbReference type="Rhea" id="RHEA-COMP:9668"/>
        <dbReference type="Rhea" id="RHEA-COMP:9699"/>
        <dbReference type="ChEBI" id="CHEBI:15378"/>
        <dbReference type="ChEBI" id="CHEBI:30616"/>
        <dbReference type="ChEBI" id="CHEBI:33019"/>
        <dbReference type="ChEBI" id="CHEBI:58095"/>
        <dbReference type="ChEBI" id="CHEBI:78442"/>
        <dbReference type="ChEBI" id="CHEBI:78531"/>
        <dbReference type="ChEBI" id="CHEBI:456215"/>
        <dbReference type="EC" id="6.1.1.20"/>
    </reaction>
</comment>
<comment type="cofactor">
    <cofactor evidence="15">
        <name>Mg(2+)</name>
        <dbReference type="ChEBI" id="CHEBI:18420"/>
    </cofactor>
    <text evidence="15">Binds 2 magnesium ions per tetramer.</text>
</comment>
<dbReference type="SMART" id="SM00896">
    <property type="entry name" value="FDX-ACB"/>
    <property type="match status" value="1"/>
</dbReference>
<keyword evidence="12 15" id="KW-0648">Protein biosynthesis</keyword>
<evidence type="ECO:0000256" key="15">
    <source>
        <dbReference type="HAMAP-Rule" id="MF_00283"/>
    </source>
</evidence>
<organism evidence="20 21">
    <name type="scientific">Legionella israelensis</name>
    <dbReference type="NCBI Taxonomy" id="454"/>
    <lineage>
        <taxon>Bacteria</taxon>
        <taxon>Pseudomonadati</taxon>
        <taxon>Pseudomonadota</taxon>
        <taxon>Gammaproteobacteria</taxon>
        <taxon>Legionellales</taxon>
        <taxon>Legionellaceae</taxon>
        <taxon>Legionella</taxon>
    </lineage>
</organism>
<dbReference type="NCBIfam" id="TIGR00472">
    <property type="entry name" value="pheT_bact"/>
    <property type="match status" value="1"/>
</dbReference>
<dbReference type="Proteomes" id="UP000295517">
    <property type="component" value="Chromosome"/>
</dbReference>
<dbReference type="AlphaFoldDB" id="A0AAX1EIT9"/>
<accession>A0AAX1EIT9</accession>
<dbReference type="InterPro" id="IPR033714">
    <property type="entry name" value="tRNA_bind_bactPheRS"/>
</dbReference>
<dbReference type="HAMAP" id="MF_00283">
    <property type="entry name" value="Phe_tRNA_synth_beta1"/>
    <property type="match status" value="1"/>
</dbReference>
<evidence type="ECO:0000256" key="3">
    <source>
        <dbReference type="ARBA" id="ARBA00011209"/>
    </source>
</evidence>
<dbReference type="PANTHER" id="PTHR10947:SF0">
    <property type="entry name" value="PHENYLALANINE--TRNA LIGASE BETA SUBUNIT"/>
    <property type="match status" value="1"/>
</dbReference>
<dbReference type="GO" id="GO:0000287">
    <property type="term" value="F:magnesium ion binding"/>
    <property type="evidence" value="ECO:0007669"/>
    <property type="project" value="UniProtKB-UniRule"/>
</dbReference>
<dbReference type="GO" id="GO:0006432">
    <property type="term" value="P:phenylalanyl-tRNA aminoacylation"/>
    <property type="evidence" value="ECO:0007669"/>
    <property type="project" value="UniProtKB-UniRule"/>
</dbReference>
<evidence type="ECO:0000256" key="10">
    <source>
        <dbReference type="ARBA" id="ARBA00022842"/>
    </source>
</evidence>
<keyword evidence="6 15" id="KW-0436">Ligase</keyword>
<dbReference type="FunFam" id="3.30.70.380:FF:000001">
    <property type="entry name" value="Phenylalanine--tRNA ligase beta subunit"/>
    <property type="match status" value="1"/>
</dbReference>
<dbReference type="InterPro" id="IPR020825">
    <property type="entry name" value="Phe-tRNA_synthase-like_B3/B4"/>
</dbReference>
<evidence type="ECO:0000256" key="6">
    <source>
        <dbReference type="ARBA" id="ARBA00022598"/>
    </source>
</evidence>
<evidence type="ECO:0000256" key="16">
    <source>
        <dbReference type="PROSITE-ProRule" id="PRU00209"/>
    </source>
</evidence>
<feature type="domain" description="TRNA-binding" evidence="17">
    <location>
        <begin position="39"/>
        <end position="148"/>
    </location>
</feature>
<proteinExistence type="inferred from homology"/>
<dbReference type="InterPro" id="IPR005146">
    <property type="entry name" value="B3/B4_tRNA-bd"/>
</dbReference>
<evidence type="ECO:0000313" key="20">
    <source>
        <dbReference type="EMBL" id="QBR85022.1"/>
    </source>
</evidence>
<dbReference type="SUPFAM" id="SSF54991">
    <property type="entry name" value="Anticodon-binding domain of PheRS"/>
    <property type="match status" value="1"/>
</dbReference>
<evidence type="ECO:0000259" key="19">
    <source>
        <dbReference type="PROSITE" id="PS51483"/>
    </source>
</evidence>
<evidence type="ECO:0000259" key="18">
    <source>
        <dbReference type="PROSITE" id="PS51447"/>
    </source>
</evidence>
<keyword evidence="10 15" id="KW-0460">Magnesium</keyword>
<keyword evidence="4 15" id="KW-0963">Cytoplasm</keyword>
<dbReference type="GO" id="GO:0004826">
    <property type="term" value="F:phenylalanine-tRNA ligase activity"/>
    <property type="evidence" value="ECO:0007669"/>
    <property type="project" value="UniProtKB-UniRule"/>
</dbReference>
<dbReference type="InterPro" id="IPR009061">
    <property type="entry name" value="DNA-bd_dom_put_sf"/>
</dbReference>
<evidence type="ECO:0000256" key="14">
    <source>
        <dbReference type="ARBA" id="ARBA00049255"/>
    </source>
</evidence>
<evidence type="ECO:0000256" key="9">
    <source>
        <dbReference type="ARBA" id="ARBA00022840"/>
    </source>
</evidence>
<dbReference type="Pfam" id="PF03147">
    <property type="entry name" value="FDX-ACB"/>
    <property type="match status" value="1"/>
</dbReference>
<dbReference type="InterPro" id="IPR005121">
    <property type="entry name" value="Fdx_antiC-bd"/>
</dbReference>
<dbReference type="InterPro" id="IPR004532">
    <property type="entry name" value="Phe-tRNA-ligase_IIc_bsu_bact"/>
</dbReference>
<dbReference type="PANTHER" id="PTHR10947">
    <property type="entry name" value="PHENYLALANYL-TRNA SYNTHETASE BETA CHAIN AND LEUCINE-RICH REPEAT-CONTAINING PROTEIN 47"/>
    <property type="match status" value="1"/>
</dbReference>
<keyword evidence="9 15" id="KW-0067">ATP-binding</keyword>
<dbReference type="InterPro" id="IPR005147">
    <property type="entry name" value="tRNA_synthase_B5-dom"/>
</dbReference>
<feature type="domain" description="FDX-ACB" evidence="18">
    <location>
        <begin position="698"/>
        <end position="792"/>
    </location>
</feature>
<dbReference type="InterPro" id="IPR045864">
    <property type="entry name" value="aa-tRNA-synth_II/BPL/LPL"/>
</dbReference>
<keyword evidence="7 15" id="KW-0479">Metal-binding</keyword>
<evidence type="ECO:0000256" key="7">
    <source>
        <dbReference type="ARBA" id="ARBA00022723"/>
    </source>
</evidence>
<reference evidence="20 21" key="1">
    <citation type="submission" date="2019-03" db="EMBL/GenBank/DDBJ databases">
        <title>Diverse conjugative elements silence natural transformation in Legionella species.</title>
        <authorList>
            <person name="Durieux I."/>
            <person name="Ginevra C."/>
            <person name="Attaiech L."/>
            <person name="Picq K."/>
            <person name="Juan P.A."/>
            <person name="Jarraud S."/>
            <person name="Charpentier X."/>
        </authorList>
    </citation>
    <scope>NUCLEOTIDE SEQUENCE [LARGE SCALE GENOMIC DNA]</scope>
    <source>
        <strain evidence="20 21">HL-0427-4011</strain>
    </source>
</reference>
<dbReference type="InterPro" id="IPR041616">
    <property type="entry name" value="PheRS_beta_core"/>
</dbReference>
<dbReference type="Gene3D" id="3.30.70.380">
    <property type="entry name" value="Ferrodoxin-fold anticodon-binding domain"/>
    <property type="match status" value="1"/>
</dbReference>
<dbReference type="CDD" id="cd02796">
    <property type="entry name" value="tRNA_bind_bactPheRS"/>
    <property type="match status" value="1"/>
</dbReference>
<evidence type="ECO:0000256" key="2">
    <source>
        <dbReference type="ARBA" id="ARBA00008653"/>
    </source>
</evidence>
<protein>
    <recommendedName>
        <fullName evidence="15">Phenylalanine--tRNA ligase beta subunit</fullName>
        <ecNumber evidence="15">6.1.1.20</ecNumber>
    </recommendedName>
    <alternativeName>
        <fullName evidence="15">Phenylalanyl-tRNA synthetase beta subunit</fullName>
        <shortName evidence="15">PheRS</shortName>
    </alternativeName>
</protein>
<dbReference type="GO" id="GO:0005524">
    <property type="term" value="F:ATP binding"/>
    <property type="evidence" value="ECO:0007669"/>
    <property type="project" value="UniProtKB-UniRule"/>
</dbReference>
<dbReference type="GO" id="GO:0000049">
    <property type="term" value="F:tRNA binding"/>
    <property type="evidence" value="ECO:0007669"/>
    <property type="project" value="UniProtKB-UniRule"/>
</dbReference>
<dbReference type="Gene3D" id="2.40.50.140">
    <property type="entry name" value="Nucleic acid-binding proteins"/>
    <property type="match status" value="1"/>
</dbReference>
<dbReference type="Gene3D" id="3.30.56.10">
    <property type="match status" value="2"/>
</dbReference>
<dbReference type="PROSITE" id="PS51447">
    <property type="entry name" value="FDX_ACB"/>
    <property type="match status" value="1"/>
</dbReference>
<evidence type="ECO:0000256" key="8">
    <source>
        <dbReference type="ARBA" id="ARBA00022741"/>
    </source>
</evidence>
<evidence type="ECO:0000256" key="11">
    <source>
        <dbReference type="ARBA" id="ARBA00022884"/>
    </source>
</evidence>
<dbReference type="SUPFAM" id="SSF55681">
    <property type="entry name" value="Class II aaRS and biotin synthetases"/>
    <property type="match status" value="1"/>
</dbReference>
<keyword evidence="8 15" id="KW-0547">Nucleotide-binding</keyword>
<evidence type="ECO:0000313" key="21">
    <source>
        <dbReference type="Proteomes" id="UP000295517"/>
    </source>
</evidence>
<dbReference type="FunFam" id="2.40.50.140:FF:000045">
    <property type="entry name" value="Phenylalanine--tRNA ligase beta subunit"/>
    <property type="match status" value="1"/>
</dbReference>
<dbReference type="SUPFAM" id="SSF50249">
    <property type="entry name" value="Nucleic acid-binding proteins"/>
    <property type="match status" value="1"/>
</dbReference>
<dbReference type="SUPFAM" id="SSF56037">
    <property type="entry name" value="PheT/TilS domain"/>
    <property type="match status" value="1"/>
</dbReference>
<gene>
    <name evidence="15 20" type="primary">pheT</name>
    <name evidence="20" type="ORF">E3983_12055</name>
</gene>
<comment type="subcellular location">
    <subcellularLocation>
        <location evidence="1 15">Cytoplasm</location>
    </subcellularLocation>
</comment>
<dbReference type="EC" id="6.1.1.20" evidence="15"/>
<dbReference type="InterPro" id="IPR012340">
    <property type="entry name" value="NA-bd_OB-fold"/>
</dbReference>
<dbReference type="PROSITE" id="PS50886">
    <property type="entry name" value="TRBD"/>
    <property type="match status" value="1"/>
</dbReference>
<comment type="similarity">
    <text evidence="2 15">Belongs to the phenylalanyl-tRNA synthetase beta subunit family. Type 1 subfamily.</text>
</comment>
<dbReference type="Pfam" id="PF17759">
    <property type="entry name" value="tRNA_synthFbeta"/>
    <property type="match status" value="1"/>
</dbReference>
<dbReference type="NCBIfam" id="NF045760">
    <property type="entry name" value="YtpR"/>
    <property type="match status" value="1"/>
</dbReference>
<sequence length="793" mass="87647">MKISELWLREWVNPSLTVQQLASQLTMAGLEVDAVTPVASEFNGVVVAEVMKTEPHPQADKLTLCEVNAGGNKHLKIVCGAANVRAGLKVALATVGAKLPGGIKIKEAKLRGEVSQGMLCSATELGMAEQSEGIIELNEDAPVGESFRDYLKLNDFILDIDLTPNRADCFSVLGVAREIAALNQSTLKQKSQIKIPPAIDDAVKVHLNQPESCSIYCGRIIKGINPQAKTPVWMSEKLRRSGIRSVHPVVDVTNYVMLELGQPMHAFDLEMLSGDISVRMAMQNETLELLDGQKVSLDENVLLIADEKQALAMAGIMGGASSAVQETTQDIFLESAFFNPLAISGVARRYGLCTDSSQRFERGVEPELQGRALERATELLLSIVGGEPGPMMTASDETHKPKPVKLMFQPQKVKQLTGVDVPFEHLISLLQSLGMKITETAAEQLEVIVPLHRFDISIEEDLVEEIIRLYGYDKLPAESPSCMVKAGRSSLTEKLTAQLSRWFSHRGYHETISYSFVDPELQETLHPQKQPLSLLNPLSSELSQMRMSLWPGLIASMVYNAHRQSSAMKLFEVGVVFNKENEHIQEQAKIAGLLMGERGALNWAETTRNYDFYDLKGELQALFNDLKIDQSEFIAEEHPALHPGKTAMIRIAGKNVGWIGALHPRIVDALSITHEVILFELLLSSLTEKSTVKYKAISKYPQVRRDLSFLVAEDIVVGDIKKVISETVKNNWLKSFDVFDLYKGKGVVDGKKSLGVSLTFQDAGRTLTDIEINELINAIIKKLEDNFAIILRD</sequence>
<dbReference type="EMBL" id="CP038254">
    <property type="protein sequence ID" value="QBR85022.1"/>
    <property type="molecule type" value="Genomic_DNA"/>
</dbReference>
<evidence type="ECO:0000256" key="12">
    <source>
        <dbReference type="ARBA" id="ARBA00022917"/>
    </source>
</evidence>
<evidence type="ECO:0000256" key="13">
    <source>
        <dbReference type="ARBA" id="ARBA00023146"/>
    </source>
</evidence>
<dbReference type="FunFam" id="3.50.40.10:FF:000001">
    <property type="entry name" value="Phenylalanine--tRNA ligase beta subunit"/>
    <property type="match status" value="1"/>
</dbReference>